<proteinExistence type="inferred from homology"/>
<evidence type="ECO:0000259" key="4">
    <source>
        <dbReference type="SMART" id="SM00470"/>
    </source>
</evidence>
<feature type="coiled-coil region" evidence="2">
    <location>
        <begin position="44"/>
        <end position="71"/>
    </location>
</feature>
<evidence type="ECO:0000256" key="2">
    <source>
        <dbReference type="SAM" id="Coils"/>
    </source>
</evidence>
<dbReference type="SUPFAM" id="SSF110849">
    <property type="entry name" value="ParB/Sulfiredoxin"/>
    <property type="match status" value="1"/>
</dbReference>
<dbReference type="PANTHER" id="PTHR33375">
    <property type="entry name" value="CHROMOSOME-PARTITIONING PROTEIN PARB-RELATED"/>
    <property type="match status" value="1"/>
</dbReference>
<dbReference type="Proteomes" id="UP000063308">
    <property type="component" value="Plasmid pNK6b"/>
</dbReference>
<protein>
    <submittedName>
        <fullName evidence="5">Replication protein B</fullName>
    </submittedName>
</protein>
<dbReference type="SMART" id="SM00470">
    <property type="entry name" value="ParB"/>
    <property type="match status" value="1"/>
</dbReference>
<evidence type="ECO:0000313" key="5">
    <source>
        <dbReference type="EMBL" id="BAR63381.1"/>
    </source>
</evidence>
<dbReference type="InterPro" id="IPR004437">
    <property type="entry name" value="ParB/RepB/Spo0J"/>
</dbReference>
<accession>A0A0E4G0J8</accession>
<dbReference type="NCBIfam" id="TIGR03454">
    <property type="entry name" value="partition_RepB"/>
    <property type="match status" value="1"/>
</dbReference>
<dbReference type="InterPro" id="IPR017819">
    <property type="entry name" value="Plasmid_partition_RepB"/>
</dbReference>
<dbReference type="InterPro" id="IPR003115">
    <property type="entry name" value="ParB_N"/>
</dbReference>
<dbReference type="AlphaFoldDB" id="A0A0E4G0J8"/>
<dbReference type="Pfam" id="PF07506">
    <property type="entry name" value="RepB"/>
    <property type="match status" value="1"/>
</dbReference>
<keyword evidence="2" id="KW-0175">Coiled coil</keyword>
<evidence type="ECO:0000256" key="3">
    <source>
        <dbReference type="SAM" id="MobiDB-lite"/>
    </source>
</evidence>
<dbReference type="Gene3D" id="1.10.10.2830">
    <property type="match status" value="1"/>
</dbReference>
<dbReference type="GO" id="GO:0003677">
    <property type="term" value="F:DNA binding"/>
    <property type="evidence" value="ECO:0007669"/>
    <property type="project" value="InterPro"/>
</dbReference>
<geneLocation type="plasmid" evidence="6">
    <name>pNK6b DNA</name>
</geneLocation>
<dbReference type="InterPro" id="IPR036086">
    <property type="entry name" value="ParB/Sulfiredoxin_sf"/>
</dbReference>
<dbReference type="InterPro" id="IPR050336">
    <property type="entry name" value="Chromosome_partition/occlusion"/>
</dbReference>
<dbReference type="SUPFAM" id="SSF109709">
    <property type="entry name" value="KorB DNA-binding domain-like"/>
    <property type="match status" value="1"/>
</dbReference>
<name>A0A0E4G0J8_9BRAD</name>
<dbReference type="InterPro" id="IPR037972">
    <property type="entry name" value="RepB_N"/>
</dbReference>
<sequence>MSRKNLFKLGDKPETKDGEPARVHAPIVQHSPALNKFSSVLQDAAEGSRRAERLQKELDDLNKNGVVQEIDSTLIDPSPIRDRLDDPGSEENESLRSSIAESGQRVPALLRPNPTAPGRYLTVFGHRRVEAVKSLGRPLRAVVTDIGEDDALIAQGQENNERKNTSFIERCLFARRLKDRGLKGEQLIAAISGGKANVYKMIEIAEKVPEDIIVAIGPAPSIGRPRWLALTEIVPSKLNAFRKKISDPEFLKLPSDERFQAIFNLASTDSKKPSADDFSPLKDRNGADYALVRRSPAGDLTLKLPKDDGSARADGRSFGEWFESRLVALRDDWLEGR</sequence>
<dbReference type="GO" id="GO:0005694">
    <property type="term" value="C:chromosome"/>
    <property type="evidence" value="ECO:0007669"/>
    <property type="project" value="TreeGrafter"/>
</dbReference>
<evidence type="ECO:0000313" key="6">
    <source>
        <dbReference type="Proteomes" id="UP000063308"/>
    </source>
</evidence>
<dbReference type="PANTHER" id="PTHR33375:SF1">
    <property type="entry name" value="CHROMOSOME-PARTITIONING PROTEIN PARB-RELATED"/>
    <property type="match status" value="1"/>
</dbReference>
<comment type="similarity">
    <text evidence="1">Belongs to the ParB family.</text>
</comment>
<feature type="region of interest" description="Disordered" evidence="3">
    <location>
        <begin position="1"/>
        <end position="30"/>
    </location>
</feature>
<organism evidence="5 6">
    <name type="scientific">Bradyrhizobium diazoefficiens</name>
    <dbReference type="NCBI Taxonomy" id="1355477"/>
    <lineage>
        <taxon>Bacteria</taxon>
        <taxon>Pseudomonadati</taxon>
        <taxon>Pseudomonadota</taxon>
        <taxon>Alphaproteobacteria</taxon>
        <taxon>Hyphomicrobiales</taxon>
        <taxon>Nitrobacteraceae</taxon>
        <taxon>Bradyrhizobium</taxon>
    </lineage>
</organism>
<dbReference type="GO" id="GO:0007059">
    <property type="term" value="P:chromosome segregation"/>
    <property type="evidence" value="ECO:0007669"/>
    <property type="project" value="TreeGrafter"/>
</dbReference>
<feature type="compositionally biased region" description="Basic and acidic residues" evidence="3">
    <location>
        <begin position="9"/>
        <end position="22"/>
    </location>
</feature>
<dbReference type="InterPro" id="IPR011111">
    <property type="entry name" value="Plasmid_RepB"/>
</dbReference>
<reference evidence="5 6" key="1">
    <citation type="submission" date="2014-11" db="EMBL/GenBank/DDBJ databases">
        <title>Symbiosis island explosion on the genome of extra-slow-growing strains of soybean bradyrhizobia with massive insertion sequences.</title>
        <authorList>
            <person name="Iida T."/>
            <person name="Minamisawa K."/>
        </authorList>
    </citation>
    <scope>NUCLEOTIDE SEQUENCE [LARGE SCALE GENOMIC DNA]</scope>
    <source>
        <strain evidence="5 6">NK6</strain>
        <plasmid evidence="6">pNK6b DNA</plasmid>
    </source>
</reference>
<dbReference type="Pfam" id="PF02195">
    <property type="entry name" value="ParB_N"/>
    <property type="match status" value="1"/>
</dbReference>
<evidence type="ECO:0000256" key="1">
    <source>
        <dbReference type="ARBA" id="ARBA00006295"/>
    </source>
</evidence>
<feature type="region of interest" description="Disordered" evidence="3">
    <location>
        <begin position="74"/>
        <end position="113"/>
    </location>
</feature>
<dbReference type="EMBL" id="AP014686">
    <property type="protein sequence ID" value="BAR63381.1"/>
    <property type="molecule type" value="Genomic_DNA"/>
</dbReference>
<keyword evidence="5" id="KW-0614">Plasmid</keyword>
<feature type="domain" description="ParB-like N-terminal" evidence="4">
    <location>
        <begin position="68"/>
        <end position="160"/>
    </location>
</feature>
<gene>
    <name evidence="5" type="ORF">NK6_b_187</name>
</gene>
<dbReference type="CDD" id="cd16405">
    <property type="entry name" value="RepB_like_N"/>
    <property type="match status" value="1"/>
</dbReference>
<dbReference type="NCBIfam" id="TIGR00180">
    <property type="entry name" value="parB_part"/>
    <property type="match status" value="1"/>
</dbReference>
<dbReference type="Gene3D" id="3.90.1530.30">
    <property type="match status" value="1"/>
</dbReference>